<evidence type="ECO:0000313" key="2">
    <source>
        <dbReference type="EMBL" id="KIL63742.1"/>
    </source>
</evidence>
<evidence type="ECO:0008006" key="4">
    <source>
        <dbReference type="Google" id="ProtNLM"/>
    </source>
</evidence>
<dbReference type="InterPro" id="IPR039127">
    <property type="entry name" value="Trm112"/>
</dbReference>
<reference evidence="2 3" key="1">
    <citation type="submission" date="2014-04" db="EMBL/GenBank/DDBJ databases">
        <title>Evolutionary Origins and Diversification of the Mycorrhizal Mutualists.</title>
        <authorList>
            <consortium name="DOE Joint Genome Institute"/>
            <consortium name="Mycorrhizal Genomics Consortium"/>
            <person name="Kohler A."/>
            <person name="Kuo A."/>
            <person name="Nagy L.G."/>
            <person name="Floudas D."/>
            <person name="Copeland A."/>
            <person name="Barry K.W."/>
            <person name="Cichocki N."/>
            <person name="Veneault-Fourrey C."/>
            <person name="LaButti K."/>
            <person name="Lindquist E.A."/>
            <person name="Lipzen A."/>
            <person name="Lundell T."/>
            <person name="Morin E."/>
            <person name="Murat C."/>
            <person name="Riley R."/>
            <person name="Ohm R."/>
            <person name="Sun H."/>
            <person name="Tunlid A."/>
            <person name="Henrissat B."/>
            <person name="Grigoriev I.V."/>
            <person name="Hibbett D.S."/>
            <person name="Martin F."/>
        </authorList>
    </citation>
    <scope>NUCLEOTIDE SEQUENCE [LARGE SCALE GENOMIC DNA]</scope>
    <source>
        <strain evidence="2 3">Koide BX008</strain>
    </source>
</reference>
<gene>
    <name evidence="2" type="ORF">M378DRAFT_79233</name>
</gene>
<dbReference type="InParanoid" id="A0A0C2WQ05"/>
<dbReference type="OrthoDB" id="2187549at2759"/>
<evidence type="ECO:0000256" key="1">
    <source>
        <dbReference type="ARBA" id="ARBA00007980"/>
    </source>
</evidence>
<comment type="similarity">
    <text evidence="1">Belongs to the TRM112 family.</text>
</comment>
<keyword evidence="3" id="KW-1185">Reference proteome</keyword>
<evidence type="ECO:0000313" key="3">
    <source>
        <dbReference type="Proteomes" id="UP000054549"/>
    </source>
</evidence>
<dbReference type="AlphaFoldDB" id="A0A0C2WQ05"/>
<dbReference type="GO" id="GO:0070476">
    <property type="term" value="P:rRNA (guanine-N7)-methylation"/>
    <property type="evidence" value="ECO:0007669"/>
    <property type="project" value="TreeGrafter"/>
</dbReference>
<dbReference type="STRING" id="946122.A0A0C2WQ05"/>
<dbReference type="HOGENOM" id="CLU_2628434_0_0_1"/>
<dbReference type="PANTHER" id="PTHR12773">
    <property type="entry name" value="UPF0315 PROTEIN-RELATED"/>
    <property type="match status" value="1"/>
</dbReference>
<dbReference type="Pfam" id="PF03966">
    <property type="entry name" value="Trm112p"/>
    <property type="match status" value="1"/>
</dbReference>
<dbReference type="GO" id="GO:0046982">
    <property type="term" value="F:protein heterodimerization activity"/>
    <property type="evidence" value="ECO:0007669"/>
    <property type="project" value="InterPro"/>
</dbReference>
<feature type="non-terminal residue" evidence="2">
    <location>
        <position position="1"/>
    </location>
</feature>
<dbReference type="EMBL" id="KN818256">
    <property type="protein sequence ID" value="KIL63742.1"/>
    <property type="molecule type" value="Genomic_DNA"/>
</dbReference>
<dbReference type="Proteomes" id="UP000054549">
    <property type="component" value="Unassembled WGS sequence"/>
</dbReference>
<name>A0A0C2WQ05_AMAMK</name>
<proteinExistence type="inferred from homology"/>
<accession>A0A0C2WQ05</accession>
<dbReference type="GO" id="GO:0030488">
    <property type="term" value="P:tRNA methylation"/>
    <property type="evidence" value="ECO:0007669"/>
    <property type="project" value="TreeGrafter"/>
</dbReference>
<dbReference type="PANTHER" id="PTHR12773:SF0">
    <property type="entry name" value="MULTIFUNCTIONAL METHYLTRANSFERASE SUBUNIT TRM112-LIKE PROTEIN"/>
    <property type="match status" value="1"/>
</dbReference>
<dbReference type="InterPro" id="IPR005651">
    <property type="entry name" value="Trm112-like"/>
</dbReference>
<organism evidence="2 3">
    <name type="scientific">Amanita muscaria (strain Koide BX008)</name>
    <dbReference type="NCBI Taxonomy" id="946122"/>
    <lineage>
        <taxon>Eukaryota</taxon>
        <taxon>Fungi</taxon>
        <taxon>Dikarya</taxon>
        <taxon>Basidiomycota</taxon>
        <taxon>Agaricomycotina</taxon>
        <taxon>Agaricomycetes</taxon>
        <taxon>Agaricomycetidae</taxon>
        <taxon>Agaricales</taxon>
        <taxon>Pluteineae</taxon>
        <taxon>Amanitaceae</taxon>
        <taxon>Amanita</taxon>
    </lineage>
</organism>
<protein>
    <recommendedName>
        <fullName evidence="4">Trm112p-like protein</fullName>
    </recommendedName>
</protein>
<dbReference type="SUPFAM" id="SSF158997">
    <property type="entry name" value="Trm112p-like"/>
    <property type="match status" value="1"/>
</dbReference>
<sequence>EWSRSALVDAAKQLGDTSLPLEAPDMLDNKFLKTLHHVLLEVKGAMTCPNCSHRYPISNGIETLKTPMLQFELNRYCN</sequence>
<dbReference type="Gene3D" id="2.20.25.10">
    <property type="match status" value="1"/>
</dbReference>